<accession>A0ABV7WG62</accession>
<keyword evidence="3" id="KW-1185">Reference proteome</keyword>
<name>A0ABV7WG62_9MICO</name>
<reference evidence="3" key="1">
    <citation type="journal article" date="2019" name="Int. J. Syst. Evol. Microbiol.">
        <title>The Global Catalogue of Microorganisms (GCM) 10K type strain sequencing project: providing services to taxonomists for standard genome sequencing and annotation.</title>
        <authorList>
            <consortium name="The Broad Institute Genomics Platform"/>
            <consortium name="The Broad Institute Genome Sequencing Center for Infectious Disease"/>
            <person name="Wu L."/>
            <person name="Ma J."/>
        </authorList>
    </citation>
    <scope>NUCLEOTIDE SEQUENCE [LARGE SCALE GENOMIC DNA]</scope>
    <source>
        <strain evidence="3">NCAIM B.02333</strain>
    </source>
</reference>
<evidence type="ECO:0000313" key="2">
    <source>
        <dbReference type="EMBL" id="MFC3687967.1"/>
    </source>
</evidence>
<feature type="compositionally biased region" description="Low complexity" evidence="1">
    <location>
        <begin position="163"/>
        <end position="173"/>
    </location>
</feature>
<evidence type="ECO:0008006" key="4">
    <source>
        <dbReference type="Google" id="ProtNLM"/>
    </source>
</evidence>
<comment type="caution">
    <text evidence="2">The sequence shown here is derived from an EMBL/GenBank/DDBJ whole genome shotgun (WGS) entry which is preliminary data.</text>
</comment>
<organism evidence="2 3">
    <name type="scientific">Aquipuribacter hungaricus</name>
    <dbReference type="NCBI Taxonomy" id="545624"/>
    <lineage>
        <taxon>Bacteria</taxon>
        <taxon>Bacillati</taxon>
        <taxon>Actinomycetota</taxon>
        <taxon>Actinomycetes</taxon>
        <taxon>Micrococcales</taxon>
        <taxon>Intrasporangiaceae</taxon>
        <taxon>Aquipuribacter</taxon>
    </lineage>
</organism>
<dbReference type="Proteomes" id="UP001595685">
    <property type="component" value="Unassembled WGS sequence"/>
</dbReference>
<feature type="region of interest" description="Disordered" evidence="1">
    <location>
        <begin position="128"/>
        <end position="173"/>
    </location>
</feature>
<proteinExistence type="predicted"/>
<dbReference type="InterPro" id="IPR029052">
    <property type="entry name" value="Metallo-depent_PP-like"/>
</dbReference>
<dbReference type="EMBL" id="JBHRWW010000003">
    <property type="protein sequence ID" value="MFC3687967.1"/>
    <property type="molecule type" value="Genomic_DNA"/>
</dbReference>
<dbReference type="Gene3D" id="3.60.21.10">
    <property type="match status" value="1"/>
</dbReference>
<sequence length="173" mass="18434">MRIAVLSDVHGNLAALDLPTVAGNHERQLLTLPPEEMGASDRLAHGTLDEQQRSWLASPPATLEPAEGVLAFHGTPTDDLAYLLDTVEAAGARPATEAEVLDRLGPAADGSTWSLLLCGHTHLQRSVRLPLGEGRPHRGGPRPARRRPGAAHRPRLTPHARAGRPGPAMAARR</sequence>
<evidence type="ECO:0000256" key="1">
    <source>
        <dbReference type="SAM" id="MobiDB-lite"/>
    </source>
</evidence>
<protein>
    <recommendedName>
        <fullName evidence="4">Calcineurin-like phosphoesterase domain-containing protein</fullName>
    </recommendedName>
</protein>
<evidence type="ECO:0000313" key="3">
    <source>
        <dbReference type="Proteomes" id="UP001595685"/>
    </source>
</evidence>
<dbReference type="SUPFAM" id="SSF56300">
    <property type="entry name" value="Metallo-dependent phosphatases"/>
    <property type="match status" value="1"/>
</dbReference>
<feature type="compositionally biased region" description="Basic residues" evidence="1">
    <location>
        <begin position="137"/>
        <end position="162"/>
    </location>
</feature>
<gene>
    <name evidence="2" type="ORF">ACFOLH_06385</name>
</gene>
<dbReference type="RefSeq" id="WP_376983826.1">
    <property type="nucleotide sequence ID" value="NZ_JBHRWW010000003.1"/>
</dbReference>